<dbReference type="PROSITE" id="PS50977">
    <property type="entry name" value="HTH_TETR_2"/>
    <property type="match status" value="1"/>
</dbReference>
<evidence type="ECO:0000256" key="1">
    <source>
        <dbReference type="ARBA" id="ARBA00023125"/>
    </source>
</evidence>
<dbReference type="Proteomes" id="UP000307943">
    <property type="component" value="Unassembled WGS sequence"/>
</dbReference>
<dbReference type="InterPro" id="IPR050109">
    <property type="entry name" value="HTH-type_TetR-like_transc_reg"/>
</dbReference>
<keyword evidence="1 2" id="KW-0238">DNA-binding</keyword>
<feature type="domain" description="HTH tetR-type" evidence="3">
    <location>
        <begin position="7"/>
        <end position="67"/>
    </location>
</feature>
<proteinExistence type="predicted"/>
<dbReference type="AlphaFoldDB" id="A0A5C4T825"/>
<dbReference type="GO" id="GO:0003700">
    <property type="term" value="F:DNA-binding transcription factor activity"/>
    <property type="evidence" value="ECO:0007669"/>
    <property type="project" value="TreeGrafter"/>
</dbReference>
<dbReference type="GO" id="GO:0000976">
    <property type="term" value="F:transcription cis-regulatory region binding"/>
    <property type="evidence" value="ECO:0007669"/>
    <property type="project" value="TreeGrafter"/>
</dbReference>
<evidence type="ECO:0000259" key="3">
    <source>
        <dbReference type="PROSITE" id="PS50977"/>
    </source>
</evidence>
<dbReference type="OrthoDB" id="9812484at2"/>
<dbReference type="Pfam" id="PF00440">
    <property type="entry name" value="TetR_N"/>
    <property type="match status" value="1"/>
</dbReference>
<sequence>MVSTKGEASRSRLIASAEELFARKGIHATTVSQIVAHAGLTQAAFYLYFKSKEEMVTELLDTFERRLDLFTDAGRHVGELPGGEIEDHVIRTFAGLFRLLGDNTNLTRIALQGTDRGELLRDRIVSRIADNMANNQSLAIVRPEVEPTLVAESVVASVERLVYRYIMTGEKDAEQLGRQAGKLFLRGILNHHRIGG</sequence>
<dbReference type="PRINTS" id="PR00455">
    <property type="entry name" value="HTHTETR"/>
</dbReference>
<dbReference type="EMBL" id="VDCQ01000029">
    <property type="protein sequence ID" value="TNJ64469.1"/>
    <property type="molecule type" value="Genomic_DNA"/>
</dbReference>
<name>A0A5C4T825_9BACL</name>
<comment type="caution">
    <text evidence="4">The sequence shown here is derived from an EMBL/GenBank/DDBJ whole genome shotgun (WGS) entry which is preliminary data.</text>
</comment>
<dbReference type="PANTHER" id="PTHR30055">
    <property type="entry name" value="HTH-TYPE TRANSCRIPTIONAL REGULATOR RUTR"/>
    <property type="match status" value="1"/>
</dbReference>
<dbReference type="SUPFAM" id="SSF46689">
    <property type="entry name" value="Homeodomain-like"/>
    <property type="match status" value="1"/>
</dbReference>
<keyword evidence="5" id="KW-1185">Reference proteome</keyword>
<evidence type="ECO:0000313" key="5">
    <source>
        <dbReference type="Proteomes" id="UP000307943"/>
    </source>
</evidence>
<dbReference type="Gene3D" id="1.10.357.10">
    <property type="entry name" value="Tetracycline Repressor, domain 2"/>
    <property type="match status" value="1"/>
</dbReference>
<dbReference type="PANTHER" id="PTHR30055:SF146">
    <property type="entry name" value="HTH-TYPE TRANSCRIPTIONAL DUAL REGULATOR CECR"/>
    <property type="match status" value="1"/>
</dbReference>
<dbReference type="InterPro" id="IPR009057">
    <property type="entry name" value="Homeodomain-like_sf"/>
</dbReference>
<feature type="DNA-binding region" description="H-T-H motif" evidence="2">
    <location>
        <begin position="30"/>
        <end position="49"/>
    </location>
</feature>
<gene>
    <name evidence="4" type="ORF">FE784_20315</name>
</gene>
<protein>
    <submittedName>
        <fullName evidence="4">TetR/AcrR family transcriptional regulator</fullName>
    </submittedName>
</protein>
<reference evidence="4 5" key="1">
    <citation type="submission" date="2019-05" db="EMBL/GenBank/DDBJ databases">
        <title>We sequenced the genome of Paenibacillus hemerocallicola KCTC 33185 for further insight into its adaptation and study the phylogeny of Paenibacillus.</title>
        <authorList>
            <person name="Narsing Rao M.P."/>
        </authorList>
    </citation>
    <scope>NUCLEOTIDE SEQUENCE [LARGE SCALE GENOMIC DNA]</scope>
    <source>
        <strain evidence="4 5">KCTC 33185</strain>
    </source>
</reference>
<evidence type="ECO:0000256" key="2">
    <source>
        <dbReference type="PROSITE-ProRule" id="PRU00335"/>
    </source>
</evidence>
<dbReference type="InterPro" id="IPR023772">
    <property type="entry name" value="DNA-bd_HTH_TetR-type_CS"/>
</dbReference>
<dbReference type="PROSITE" id="PS01081">
    <property type="entry name" value="HTH_TETR_1"/>
    <property type="match status" value="1"/>
</dbReference>
<evidence type="ECO:0000313" key="4">
    <source>
        <dbReference type="EMBL" id="TNJ64469.1"/>
    </source>
</evidence>
<accession>A0A5C4T825</accession>
<dbReference type="RefSeq" id="WP_139604062.1">
    <property type="nucleotide sequence ID" value="NZ_VDCQ01000029.1"/>
</dbReference>
<dbReference type="InterPro" id="IPR001647">
    <property type="entry name" value="HTH_TetR"/>
</dbReference>
<organism evidence="4 5">
    <name type="scientific">Paenibacillus hemerocallicola</name>
    <dbReference type="NCBI Taxonomy" id="1172614"/>
    <lineage>
        <taxon>Bacteria</taxon>
        <taxon>Bacillati</taxon>
        <taxon>Bacillota</taxon>
        <taxon>Bacilli</taxon>
        <taxon>Bacillales</taxon>
        <taxon>Paenibacillaceae</taxon>
        <taxon>Paenibacillus</taxon>
    </lineage>
</organism>